<feature type="compositionally biased region" description="Low complexity" evidence="1">
    <location>
        <begin position="372"/>
        <end position="385"/>
    </location>
</feature>
<feature type="transmembrane region" description="Helical" evidence="2">
    <location>
        <begin position="409"/>
        <end position="429"/>
    </location>
</feature>
<feature type="compositionally biased region" description="Low complexity" evidence="1">
    <location>
        <begin position="347"/>
        <end position="364"/>
    </location>
</feature>
<keyword evidence="3" id="KW-0732">Signal</keyword>
<protein>
    <submittedName>
        <fullName evidence="4">LPXTG cell wall anchor domain-containing protein</fullName>
    </submittedName>
</protein>
<dbReference type="EMBL" id="JBHSKI010000001">
    <property type="protein sequence ID" value="MFC5169882.1"/>
    <property type="molecule type" value="Genomic_DNA"/>
</dbReference>
<organism evidence="4 5">
    <name type="scientific">Streptomyces mutomycini</name>
    <dbReference type="NCBI Taxonomy" id="284036"/>
    <lineage>
        <taxon>Bacteria</taxon>
        <taxon>Bacillati</taxon>
        <taxon>Actinomycetota</taxon>
        <taxon>Actinomycetes</taxon>
        <taxon>Kitasatosporales</taxon>
        <taxon>Streptomycetaceae</taxon>
        <taxon>Streptomyces</taxon>
    </lineage>
</organism>
<accession>A0ABW0AY95</accession>
<evidence type="ECO:0000256" key="2">
    <source>
        <dbReference type="SAM" id="Phobius"/>
    </source>
</evidence>
<feature type="signal peptide" evidence="3">
    <location>
        <begin position="1"/>
        <end position="35"/>
    </location>
</feature>
<evidence type="ECO:0000256" key="3">
    <source>
        <dbReference type="SAM" id="SignalP"/>
    </source>
</evidence>
<evidence type="ECO:0000313" key="5">
    <source>
        <dbReference type="Proteomes" id="UP001596208"/>
    </source>
</evidence>
<dbReference type="Proteomes" id="UP001596208">
    <property type="component" value="Unassembled WGS sequence"/>
</dbReference>
<keyword evidence="2" id="KW-1133">Transmembrane helix</keyword>
<dbReference type="RefSeq" id="WP_065847534.1">
    <property type="nucleotide sequence ID" value="NZ_JBHSKI010000001.1"/>
</dbReference>
<evidence type="ECO:0000313" key="4">
    <source>
        <dbReference type="EMBL" id="MFC5169882.1"/>
    </source>
</evidence>
<keyword evidence="2" id="KW-0472">Membrane</keyword>
<name>A0ABW0AY95_9ACTN</name>
<feature type="region of interest" description="Disordered" evidence="1">
    <location>
        <begin position="325"/>
        <end position="405"/>
    </location>
</feature>
<dbReference type="NCBIfam" id="TIGR01167">
    <property type="entry name" value="LPXTG_anchor"/>
    <property type="match status" value="1"/>
</dbReference>
<feature type="chain" id="PRO_5046753005" evidence="3">
    <location>
        <begin position="36"/>
        <end position="440"/>
    </location>
</feature>
<reference evidence="5" key="1">
    <citation type="journal article" date="2019" name="Int. J. Syst. Evol. Microbiol.">
        <title>The Global Catalogue of Microorganisms (GCM) 10K type strain sequencing project: providing services to taxonomists for standard genome sequencing and annotation.</title>
        <authorList>
            <consortium name="The Broad Institute Genomics Platform"/>
            <consortium name="The Broad Institute Genome Sequencing Center for Infectious Disease"/>
            <person name="Wu L."/>
            <person name="Ma J."/>
        </authorList>
    </citation>
    <scope>NUCLEOTIDE SEQUENCE [LARGE SCALE GENOMIC DNA]</scope>
    <source>
        <strain evidence="5">CGMCC 4.1721</strain>
    </source>
</reference>
<proteinExistence type="predicted"/>
<sequence length="440" mass="43629">MTHPLPGRRLSRAAIGVLAAVTLTGIASMPSAAFAAEPDLGIGTQAPITGVQPGSGFDAPFSVLNKGTEEIGKVWVTYSVTSGLAAADSYGNCTYTTYPSHDEEPERDVAVCAIDQPLKPGVVYVPEKPIGLEAQDDALYDNVFMAVEAVEPSGFDGTAPEPVPGTGAPLKLVEKAPATEDDLARHAEGYTYTDVTADNTADFALSGARLKGKVGDKVTASVKFVNDGPAWVFREPGHGAVAVDVRIPPGTSVVKAHGFCSPVTETRYSCGTSQSWVHPAGGETYPFVLKIDKVVEGATGKISFSGKDRPFDTNADNDTAEIVINAGTGTTGGSSTGGSSTGGSSTGGSSTEGSSTGGTATSGGSSSGGSDTGTTSGGSASTSGGSTSGGAGPQSAGGNLAATGSDSTLTMAGAAAAALVAGGGIFYAVRRRAAGAAVGK</sequence>
<evidence type="ECO:0000256" key="1">
    <source>
        <dbReference type="SAM" id="MobiDB-lite"/>
    </source>
</evidence>
<comment type="caution">
    <text evidence="4">The sequence shown here is derived from an EMBL/GenBank/DDBJ whole genome shotgun (WGS) entry which is preliminary data.</text>
</comment>
<feature type="compositionally biased region" description="Gly residues" evidence="1">
    <location>
        <begin position="329"/>
        <end position="346"/>
    </location>
</feature>
<keyword evidence="5" id="KW-1185">Reference proteome</keyword>
<gene>
    <name evidence="4" type="ORF">ACFPRK_04590</name>
</gene>
<keyword evidence="2" id="KW-0812">Transmembrane</keyword>